<dbReference type="CDD" id="cd00130">
    <property type="entry name" value="PAS"/>
    <property type="match status" value="2"/>
</dbReference>
<dbReference type="SMART" id="SM00387">
    <property type="entry name" value="HATPase_c"/>
    <property type="match status" value="1"/>
</dbReference>
<dbReference type="InterPro" id="IPR035965">
    <property type="entry name" value="PAS-like_dom_sf"/>
</dbReference>
<dbReference type="SMART" id="SM00091">
    <property type="entry name" value="PAS"/>
    <property type="match status" value="2"/>
</dbReference>
<dbReference type="PROSITE" id="PS50113">
    <property type="entry name" value="PAC"/>
    <property type="match status" value="2"/>
</dbReference>
<feature type="domain" description="Histidine kinase" evidence="6">
    <location>
        <begin position="407"/>
        <end position="620"/>
    </location>
</feature>
<dbReference type="SUPFAM" id="SSF55785">
    <property type="entry name" value="PYP-like sensor domain (PAS domain)"/>
    <property type="match status" value="3"/>
</dbReference>
<dbReference type="SMART" id="SM00086">
    <property type="entry name" value="PAC"/>
    <property type="match status" value="3"/>
</dbReference>
<dbReference type="EC" id="2.7.13.3" evidence="2"/>
<feature type="domain" description="PAC" evidence="8">
    <location>
        <begin position="79"/>
        <end position="135"/>
    </location>
</feature>
<dbReference type="PROSITE" id="PS50112">
    <property type="entry name" value="PAS"/>
    <property type="match status" value="1"/>
</dbReference>
<feature type="domain" description="PAS" evidence="7">
    <location>
        <begin position="263"/>
        <end position="315"/>
    </location>
</feature>
<dbReference type="InterPro" id="IPR005467">
    <property type="entry name" value="His_kinase_dom"/>
</dbReference>
<dbReference type="PROSITE" id="PS50109">
    <property type="entry name" value="HIS_KIN"/>
    <property type="match status" value="1"/>
</dbReference>
<feature type="domain" description="PAC" evidence="8">
    <location>
        <begin position="337"/>
        <end position="389"/>
    </location>
</feature>
<sequence>MKSYPPVLKAAKTITTDYLLKQLPKATALVNRKQILVGASDSWLNLFSEDQKKLIGKHIHMLFALHEDISERALDNLLSNFESGSLRHKTTLDGTTCWFESTFSPWFDDKENVLGTIIQTDDITKIVENELELDRIKTLFKEKSEVAKVGCWEYDIATEQLFWCEETKKIHEVPSSYLPRVNEGIEYYKKGFSRNKISMLFHKALEEGTPFSERLVIVTNKGNEKWVKASGKPITENGAVIKLFGTFQDIHEQVMTEIQREENERLMTTLINHLPLNVFVKDKDSKKVLVNKAECDYVGKTKEELIGKNDFDLYDTKAAQMSRDEDLEVMRTMKPLIGKETIGTKKDGTATNFLTSKIPLLDLEGNVNGLIGISMDITHLKKKEDQLRNLINVTSIQNKKLINFAHIVSHNLRSHSANFSMLLQFLKKEDNESEKRQILKMLTQASDNLMLTLEDLNEVVAINTNINLEKSHLNLNGVLDKVLQNLTVLLRQNNVKIINNIPKDSTVFCVPSYLESILLNLVTNAVKYKSQERKPIIKFHAARLKNKTLLTISDNGLGLDLNKHGDKIFGMYKTFHNRKDSRGLGLYIVKNQMEAMGGTISIESKEGFGTTFNVYFNEED</sequence>
<dbReference type="Pfam" id="PF08448">
    <property type="entry name" value="PAS_4"/>
    <property type="match status" value="1"/>
</dbReference>
<keyword evidence="4" id="KW-0808">Transferase</keyword>
<evidence type="ECO:0000259" key="6">
    <source>
        <dbReference type="PROSITE" id="PS50109"/>
    </source>
</evidence>
<gene>
    <name evidence="9" type="ORF">GTQ34_11360</name>
</gene>
<evidence type="ECO:0000313" key="10">
    <source>
        <dbReference type="Proteomes" id="UP000667650"/>
    </source>
</evidence>
<dbReference type="InterPro" id="IPR003594">
    <property type="entry name" value="HATPase_dom"/>
</dbReference>
<keyword evidence="5" id="KW-0418">Kinase</keyword>
<evidence type="ECO:0000256" key="4">
    <source>
        <dbReference type="ARBA" id="ARBA00022679"/>
    </source>
</evidence>
<dbReference type="InterPro" id="IPR000700">
    <property type="entry name" value="PAS-assoc_C"/>
</dbReference>
<evidence type="ECO:0000313" key="9">
    <source>
        <dbReference type="EMBL" id="NAY92519.1"/>
    </source>
</evidence>
<evidence type="ECO:0000259" key="7">
    <source>
        <dbReference type="PROSITE" id="PS50112"/>
    </source>
</evidence>
<dbReference type="InterPro" id="IPR001610">
    <property type="entry name" value="PAC"/>
</dbReference>
<evidence type="ECO:0000256" key="1">
    <source>
        <dbReference type="ARBA" id="ARBA00000085"/>
    </source>
</evidence>
<dbReference type="PANTHER" id="PTHR43304">
    <property type="entry name" value="PHYTOCHROME-LIKE PROTEIN CPH1"/>
    <property type="match status" value="1"/>
</dbReference>
<accession>A0A964TE44</accession>
<dbReference type="Pfam" id="PF13426">
    <property type="entry name" value="PAS_9"/>
    <property type="match status" value="2"/>
</dbReference>
<dbReference type="InterPro" id="IPR000014">
    <property type="entry name" value="PAS"/>
</dbReference>
<dbReference type="PRINTS" id="PR00344">
    <property type="entry name" value="BCTRLSENSOR"/>
</dbReference>
<dbReference type="InterPro" id="IPR013656">
    <property type="entry name" value="PAS_4"/>
</dbReference>
<dbReference type="Pfam" id="PF02518">
    <property type="entry name" value="HATPase_c"/>
    <property type="match status" value="1"/>
</dbReference>
<dbReference type="Proteomes" id="UP000667650">
    <property type="component" value="Unassembled WGS sequence"/>
</dbReference>
<dbReference type="SUPFAM" id="SSF55874">
    <property type="entry name" value="ATPase domain of HSP90 chaperone/DNA topoisomerase II/histidine kinase"/>
    <property type="match status" value="1"/>
</dbReference>
<dbReference type="Gene3D" id="3.30.565.10">
    <property type="entry name" value="Histidine kinase-like ATPase, C-terminal domain"/>
    <property type="match status" value="1"/>
</dbReference>
<keyword evidence="10" id="KW-1185">Reference proteome</keyword>
<evidence type="ECO:0000256" key="3">
    <source>
        <dbReference type="ARBA" id="ARBA00022553"/>
    </source>
</evidence>
<comment type="caution">
    <text evidence="9">The sequence shown here is derived from an EMBL/GenBank/DDBJ whole genome shotgun (WGS) entry which is preliminary data.</text>
</comment>
<evidence type="ECO:0000259" key="8">
    <source>
        <dbReference type="PROSITE" id="PS50113"/>
    </source>
</evidence>
<dbReference type="AlphaFoldDB" id="A0A964TE44"/>
<dbReference type="InterPro" id="IPR052162">
    <property type="entry name" value="Sensor_kinase/Photoreceptor"/>
</dbReference>
<dbReference type="GO" id="GO:0004673">
    <property type="term" value="F:protein histidine kinase activity"/>
    <property type="evidence" value="ECO:0007669"/>
    <property type="project" value="UniProtKB-EC"/>
</dbReference>
<evidence type="ECO:0000256" key="5">
    <source>
        <dbReference type="ARBA" id="ARBA00022777"/>
    </source>
</evidence>
<dbReference type="Gene3D" id="3.30.450.20">
    <property type="entry name" value="PAS domain"/>
    <property type="match status" value="4"/>
</dbReference>
<dbReference type="NCBIfam" id="TIGR00229">
    <property type="entry name" value="sensory_box"/>
    <property type="match status" value="2"/>
</dbReference>
<organism evidence="9 10">
    <name type="scientific">Flagellimonas ochracea</name>
    <dbReference type="NCBI Taxonomy" id="2696472"/>
    <lineage>
        <taxon>Bacteria</taxon>
        <taxon>Pseudomonadati</taxon>
        <taxon>Bacteroidota</taxon>
        <taxon>Flavobacteriia</taxon>
        <taxon>Flavobacteriales</taxon>
        <taxon>Flavobacteriaceae</taxon>
        <taxon>Flagellimonas</taxon>
    </lineage>
</organism>
<comment type="catalytic activity">
    <reaction evidence="1">
        <text>ATP + protein L-histidine = ADP + protein N-phospho-L-histidine.</text>
        <dbReference type="EC" id="2.7.13.3"/>
    </reaction>
</comment>
<dbReference type="EMBL" id="JAAABI010000003">
    <property type="protein sequence ID" value="NAY92519.1"/>
    <property type="molecule type" value="Genomic_DNA"/>
</dbReference>
<name>A0A964TE44_9FLAO</name>
<dbReference type="PANTHER" id="PTHR43304:SF1">
    <property type="entry name" value="PAC DOMAIN-CONTAINING PROTEIN"/>
    <property type="match status" value="1"/>
</dbReference>
<keyword evidence="3" id="KW-0597">Phosphoprotein</keyword>
<dbReference type="InterPro" id="IPR004358">
    <property type="entry name" value="Sig_transdc_His_kin-like_C"/>
</dbReference>
<protein>
    <recommendedName>
        <fullName evidence="2">histidine kinase</fullName>
        <ecNumber evidence="2">2.7.13.3</ecNumber>
    </recommendedName>
</protein>
<reference evidence="9" key="1">
    <citation type="submission" date="2020-01" db="EMBL/GenBank/DDBJ databases">
        <title>Muricauda ochracea sp. nov., isolated from a tidal flat of Garorim bay in Korea.</title>
        <authorList>
            <person name="Kim D."/>
            <person name="Yoo Y."/>
            <person name="Kim J.-J."/>
        </authorList>
    </citation>
    <scope>NUCLEOTIDE SEQUENCE</scope>
    <source>
        <strain evidence="9">JGD-17</strain>
    </source>
</reference>
<evidence type="ECO:0000256" key="2">
    <source>
        <dbReference type="ARBA" id="ARBA00012438"/>
    </source>
</evidence>
<proteinExistence type="predicted"/>
<dbReference type="InterPro" id="IPR036890">
    <property type="entry name" value="HATPase_C_sf"/>
</dbReference>